<protein>
    <submittedName>
        <fullName evidence="2">Uncharacterized protein</fullName>
    </submittedName>
</protein>
<evidence type="ECO:0000256" key="1">
    <source>
        <dbReference type="SAM" id="MobiDB-lite"/>
    </source>
</evidence>
<proteinExistence type="predicted"/>
<reference evidence="2" key="1">
    <citation type="submission" date="2021-01" db="EMBL/GenBank/DDBJ databases">
        <authorList>
            <person name="Corre E."/>
            <person name="Pelletier E."/>
            <person name="Niang G."/>
            <person name="Scheremetjew M."/>
            <person name="Finn R."/>
            <person name="Kale V."/>
            <person name="Holt S."/>
            <person name="Cochrane G."/>
            <person name="Meng A."/>
            <person name="Brown T."/>
            <person name="Cohen L."/>
        </authorList>
    </citation>
    <scope>NUCLEOTIDE SEQUENCE</scope>
    <source>
        <strain evidence="2">GSO104</strain>
    </source>
</reference>
<feature type="region of interest" description="Disordered" evidence="1">
    <location>
        <begin position="119"/>
        <end position="138"/>
    </location>
</feature>
<organism evidence="2">
    <name type="scientific">Ditylum brightwellii</name>
    <dbReference type="NCBI Taxonomy" id="49249"/>
    <lineage>
        <taxon>Eukaryota</taxon>
        <taxon>Sar</taxon>
        <taxon>Stramenopiles</taxon>
        <taxon>Ochrophyta</taxon>
        <taxon>Bacillariophyta</taxon>
        <taxon>Mediophyceae</taxon>
        <taxon>Lithodesmiophycidae</taxon>
        <taxon>Lithodesmiales</taxon>
        <taxon>Lithodesmiaceae</taxon>
        <taxon>Ditylum</taxon>
    </lineage>
</organism>
<name>A0A7S4T3M3_9STRA</name>
<sequence>MTATACQSILIPQSAFASKPLLNHRIDRAQLPTSKFVHDFCPSQVQGTAPAYDSHIPSQNVHLVDVDAQAQEVEEQCQRCKHKLYCSVGVQRAHEHQRGEDTPHKQPHSFAILGRGVKSGHHHQNLEQGKAHPKTTVGGERTAAEDVASVHFPHPSQHLNHATVEHSVADNQSDGIRADQLSVQKIQQDSRDTESSQPNRARSACLSRVGVRWLAHHRLRIICGSGDASSRGRCC</sequence>
<dbReference type="AlphaFoldDB" id="A0A7S4T3M3"/>
<dbReference type="EMBL" id="HBNS01057261">
    <property type="protein sequence ID" value="CAE4661451.1"/>
    <property type="molecule type" value="Transcribed_RNA"/>
</dbReference>
<gene>
    <name evidence="2" type="ORF">DBRI00130_LOCUS41210</name>
</gene>
<evidence type="ECO:0000313" key="2">
    <source>
        <dbReference type="EMBL" id="CAE4661451.1"/>
    </source>
</evidence>
<accession>A0A7S4T3M3</accession>